<dbReference type="AlphaFoldDB" id="A0A4R6Y1R0"/>
<dbReference type="InterPro" id="IPR050469">
    <property type="entry name" value="Diguanylate_Cyclase"/>
</dbReference>
<dbReference type="InterPro" id="IPR043128">
    <property type="entry name" value="Rev_trsase/Diguanyl_cyclase"/>
</dbReference>
<feature type="domain" description="GGDEF" evidence="4">
    <location>
        <begin position="165"/>
        <end position="296"/>
    </location>
</feature>
<dbReference type="NCBIfam" id="TIGR00254">
    <property type="entry name" value="GGDEF"/>
    <property type="match status" value="1"/>
</dbReference>
<dbReference type="SMART" id="SM00267">
    <property type="entry name" value="GGDEF"/>
    <property type="match status" value="1"/>
</dbReference>
<dbReference type="EMBL" id="SNZF01000045">
    <property type="protein sequence ID" value="TDR30378.1"/>
    <property type="molecule type" value="Genomic_DNA"/>
</dbReference>
<dbReference type="Proteomes" id="UP000294958">
    <property type="component" value="Unassembled WGS sequence"/>
</dbReference>
<dbReference type="EC" id="2.7.7.65" evidence="1"/>
<dbReference type="PANTHER" id="PTHR45138">
    <property type="entry name" value="REGULATORY COMPONENTS OF SENSORY TRANSDUCTION SYSTEM"/>
    <property type="match status" value="1"/>
</dbReference>
<feature type="transmembrane region" description="Helical" evidence="3">
    <location>
        <begin position="107"/>
        <end position="124"/>
    </location>
</feature>
<dbReference type="Gene3D" id="3.30.70.270">
    <property type="match status" value="1"/>
</dbReference>
<comment type="caution">
    <text evidence="5">The sequence shown here is derived from an EMBL/GenBank/DDBJ whole genome shotgun (WGS) entry which is preliminary data.</text>
</comment>
<keyword evidence="3" id="KW-0472">Membrane</keyword>
<organism evidence="5 6">
    <name type="scientific">Aquamicrobium defluvii</name>
    <dbReference type="NCBI Taxonomy" id="69279"/>
    <lineage>
        <taxon>Bacteria</taxon>
        <taxon>Pseudomonadati</taxon>
        <taxon>Pseudomonadota</taxon>
        <taxon>Alphaproteobacteria</taxon>
        <taxon>Hyphomicrobiales</taxon>
        <taxon>Phyllobacteriaceae</taxon>
        <taxon>Aquamicrobium</taxon>
    </lineage>
</organism>
<evidence type="ECO:0000256" key="3">
    <source>
        <dbReference type="SAM" id="Phobius"/>
    </source>
</evidence>
<dbReference type="Pfam" id="PF00990">
    <property type="entry name" value="GGDEF"/>
    <property type="match status" value="1"/>
</dbReference>
<sequence>MPDERRSAWGGPFGVAFDPLKNWLEALPSPAVWRVVILGMALVFLLDCLLAGRGLRLGPFYLLPICLACWRLSFRAGLSLGVVAAILAAIMEIAITGRSTGTALGNLTMNVSAIGVLGGIVASFRRSVEQERVFARRDGITGALTRQAFEQQAETMIEAAAEQGRPLLLAYLDLDGFKIVNDRYGHEAGDQVLKRFGIAARAALRREDCFGRMGGDEFALLVSLPSIEDAQETAERLHRRFSEALADTAHKVTCSMGAHTIAPDDGAYLDELLRKADRLMYAAKNGGKNGLRFATAAPSLDVELPLFANLGKPSPRPILATRFSDAPEAAGNA</sequence>
<evidence type="ECO:0000256" key="1">
    <source>
        <dbReference type="ARBA" id="ARBA00012528"/>
    </source>
</evidence>
<keyword evidence="6" id="KW-1185">Reference proteome</keyword>
<feature type="transmembrane region" description="Helical" evidence="3">
    <location>
        <begin position="72"/>
        <end position="95"/>
    </location>
</feature>
<dbReference type="InterPro" id="IPR000160">
    <property type="entry name" value="GGDEF_dom"/>
</dbReference>
<accession>A0A4R6Y1R0</accession>
<evidence type="ECO:0000259" key="4">
    <source>
        <dbReference type="PROSITE" id="PS50887"/>
    </source>
</evidence>
<keyword evidence="3" id="KW-0812">Transmembrane</keyword>
<feature type="transmembrane region" description="Helical" evidence="3">
    <location>
        <begin position="31"/>
        <end position="51"/>
    </location>
</feature>
<dbReference type="PANTHER" id="PTHR45138:SF9">
    <property type="entry name" value="DIGUANYLATE CYCLASE DGCM-RELATED"/>
    <property type="match status" value="1"/>
</dbReference>
<evidence type="ECO:0000313" key="5">
    <source>
        <dbReference type="EMBL" id="TDR30378.1"/>
    </source>
</evidence>
<dbReference type="OrthoDB" id="9812260at2"/>
<dbReference type="SUPFAM" id="SSF55073">
    <property type="entry name" value="Nucleotide cyclase"/>
    <property type="match status" value="1"/>
</dbReference>
<gene>
    <name evidence="5" type="ORF">DES43_14516</name>
</gene>
<keyword evidence="3" id="KW-1133">Transmembrane helix</keyword>
<evidence type="ECO:0000313" key="6">
    <source>
        <dbReference type="Proteomes" id="UP000294958"/>
    </source>
</evidence>
<name>A0A4R6Y1R0_9HYPH</name>
<proteinExistence type="predicted"/>
<dbReference type="CDD" id="cd01949">
    <property type="entry name" value="GGDEF"/>
    <property type="match status" value="1"/>
</dbReference>
<protein>
    <recommendedName>
        <fullName evidence="1">diguanylate cyclase</fullName>
        <ecNumber evidence="1">2.7.7.65</ecNumber>
    </recommendedName>
</protein>
<evidence type="ECO:0000256" key="2">
    <source>
        <dbReference type="ARBA" id="ARBA00034247"/>
    </source>
</evidence>
<dbReference type="RefSeq" id="WP_133676168.1">
    <property type="nucleotide sequence ID" value="NZ_SNZF01000045.1"/>
</dbReference>
<reference evidence="5 6" key="1">
    <citation type="submission" date="2019-03" db="EMBL/GenBank/DDBJ databases">
        <title>Genomic Encyclopedia of Type Strains, Phase IV (KMG-IV): sequencing the most valuable type-strain genomes for metagenomic binning, comparative biology and taxonomic classification.</title>
        <authorList>
            <person name="Goeker M."/>
        </authorList>
    </citation>
    <scope>NUCLEOTIDE SEQUENCE [LARGE SCALE GENOMIC DNA]</scope>
    <source>
        <strain evidence="5 6">DSM 11603</strain>
    </source>
</reference>
<dbReference type="FunFam" id="3.30.70.270:FF:000001">
    <property type="entry name" value="Diguanylate cyclase domain protein"/>
    <property type="match status" value="1"/>
</dbReference>
<comment type="catalytic activity">
    <reaction evidence="2">
        <text>2 GTP = 3',3'-c-di-GMP + 2 diphosphate</text>
        <dbReference type="Rhea" id="RHEA:24898"/>
        <dbReference type="ChEBI" id="CHEBI:33019"/>
        <dbReference type="ChEBI" id="CHEBI:37565"/>
        <dbReference type="ChEBI" id="CHEBI:58805"/>
        <dbReference type="EC" id="2.7.7.65"/>
    </reaction>
</comment>
<dbReference type="GO" id="GO:0052621">
    <property type="term" value="F:diguanylate cyclase activity"/>
    <property type="evidence" value="ECO:0007669"/>
    <property type="project" value="UniProtKB-EC"/>
</dbReference>
<dbReference type="InterPro" id="IPR029787">
    <property type="entry name" value="Nucleotide_cyclase"/>
</dbReference>
<dbReference type="PROSITE" id="PS50887">
    <property type="entry name" value="GGDEF"/>
    <property type="match status" value="1"/>
</dbReference>